<dbReference type="Pfam" id="PF00059">
    <property type="entry name" value="Lectin_C"/>
    <property type="match status" value="1"/>
</dbReference>
<keyword evidence="7 11" id="KW-1133">Transmembrane helix</keyword>
<dbReference type="InterPro" id="IPR002889">
    <property type="entry name" value="WSC_carb-bd"/>
</dbReference>
<comment type="caution">
    <text evidence="9">Lacks conserved residue(s) required for the propagation of feature annotation.</text>
</comment>
<dbReference type="PANTHER" id="PTHR46730">
    <property type="entry name" value="POLYCYSTIN-1"/>
    <property type="match status" value="1"/>
</dbReference>
<dbReference type="CDD" id="cd00037">
    <property type="entry name" value="CLECT"/>
    <property type="match status" value="1"/>
</dbReference>
<dbReference type="PROSITE" id="PS51212">
    <property type="entry name" value="WSC"/>
    <property type="match status" value="1"/>
</dbReference>
<keyword evidence="8 11" id="KW-0472">Membrane</keyword>
<evidence type="ECO:0000256" key="3">
    <source>
        <dbReference type="ARBA" id="ARBA00022614"/>
    </source>
</evidence>
<feature type="transmembrane region" description="Helical" evidence="11">
    <location>
        <begin position="2509"/>
        <end position="2529"/>
    </location>
</feature>
<feature type="transmembrane region" description="Helical" evidence="11">
    <location>
        <begin position="3347"/>
        <end position="3369"/>
    </location>
</feature>
<dbReference type="STRING" id="409849.ENSPMGP00000020393"/>
<evidence type="ECO:0000259" key="13">
    <source>
        <dbReference type="PROSITE" id="PS50041"/>
    </source>
</evidence>
<keyword evidence="5 12" id="KW-0732">Signal</keyword>
<feature type="domain" description="PKD" evidence="14">
    <location>
        <begin position="1283"/>
        <end position="1366"/>
    </location>
</feature>
<accession>A0A3B4ATD7</accession>
<dbReference type="Gene3D" id="2.60.60.20">
    <property type="entry name" value="PLAT/LH2 domain"/>
    <property type="match status" value="1"/>
</dbReference>
<evidence type="ECO:0000256" key="5">
    <source>
        <dbReference type="ARBA" id="ARBA00022729"/>
    </source>
</evidence>
<dbReference type="GO" id="GO:0006816">
    <property type="term" value="P:calcium ion transport"/>
    <property type="evidence" value="ECO:0007669"/>
    <property type="project" value="TreeGrafter"/>
</dbReference>
<feature type="transmembrane region" description="Helical" evidence="11">
    <location>
        <begin position="2984"/>
        <end position="3003"/>
    </location>
</feature>
<dbReference type="SMART" id="SM00303">
    <property type="entry name" value="GPS"/>
    <property type="match status" value="1"/>
</dbReference>
<dbReference type="InterPro" id="IPR000601">
    <property type="entry name" value="PKD_dom"/>
</dbReference>
<feature type="region of interest" description="Disordered" evidence="10">
    <location>
        <begin position="3548"/>
        <end position="3606"/>
    </location>
</feature>
<evidence type="ECO:0000256" key="9">
    <source>
        <dbReference type="PROSITE-ProRule" id="PRU00152"/>
    </source>
</evidence>
<dbReference type="SMART" id="SM00034">
    <property type="entry name" value="CLECT"/>
    <property type="match status" value="1"/>
</dbReference>
<dbReference type="InterPro" id="IPR016187">
    <property type="entry name" value="CTDL_fold"/>
</dbReference>
<dbReference type="Pfam" id="PF08016">
    <property type="entry name" value="PKD_channel"/>
    <property type="match status" value="1"/>
</dbReference>
<feature type="transmembrane region" description="Helical" evidence="11">
    <location>
        <begin position="2708"/>
        <end position="2728"/>
    </location>
</feature>
<feature type="transmembrane region" description="Helical" evidence="11">
    <location>
        <begin position="3191"/>
        <end position="3209"/>
    </location>
</feature>
<feature type="signal peptide" evidence="12">
    <location>
        <begin position="1"/>
        <end position="34"/>
    </location>
</feature>
<dbReference type="PANTHER" id="PTHR46730:SF3">
    <property type="entry name" value="POLYCYSTIN-1"/>
    <property type="match status" value="1"/>
</dbReference>
<dbReference type="InterPro" id="IPR002859">
    <property type="entry name" value="PKD/REJ-like"/>
</dbReference>
<feature type="transmembrane region" description="Helical" evidence="11">
    <location>
        <begin position="3101"/>
        <end position="3126"/>
    </location>
</feature>
<dbReference type="PROSITE" id="PS50041">
    <property type="entry name" value="C_TYPE_LECTIN_2"/>
    <property type="match status" value="1"/>
</dbReference>
<keyword evidence="19" id="KW-1185">Reference proteome</keyword>
<dbReference type="Gene3D" id="2.60.40.10">
    <property type="entry name" value="Immunoglobulins"/>
    <property type="match status" value="5"/>
</dbReference>
<comment type="similarity">
    <text evidence="2">Belongs to the polycystin family.</text>
</comment>
<feature type="compositionally biased region" description="Polar residues" evidence="10">
    <location>
        <begin position="3557"/>
        <end position="3569"/>
    </location>
</feature>
<evidence type="ECO:0000259" key="14">
    <source>
        <dbReference type="PROSITE" id="PS50093"/>
    </source>
</evidence>
<dbReference type="InterPro" id="IPR032675">
    <property type="entry name" value="LRR_dom_sf"/>
</dbReference>
<dbReference type="Pfam" id="PF00801">
    <property type="entry name" value="PKD"/>
    <property type="match status" value="7"/>
</dbReference>
<feature type="domain" description="PKD" evidence="14">
    <location>
        <begin position="961"/>
        <end position="1028"/>
    </location>
</feature>
<dbReference type="InterPro" id="IPR001024">
    <property type="entry name" value="PLAT/LH2_dom"/>
</dbReference>
<reference evidence="18" key="1">
    <citation type="submission" date="2025-08" db="UniProtKB">
        <authorList>
            <consortium name="Ensembl"/>
        </authorList>
    </citation>
    <scope>IDENTIFICATION</scope>
</reference>
<feature type="transmembrane region" description="Helical" evidence="11">
    <location>
        <begin position="2734"/>
        <end position="2756"/>
    </location>
</feature>
<dbReference type="GO" id="GO:0005929">
    <property type="term" value="C:cilium"/>
    <property type="evidence" value="ECO:0007669"/>
    <property type="project" value="UniProtKB-ARBA"/>
</dbReference>
<dbReference type="InterPro" id="IPR013122">
    <property type="entry name" value="PKD1_2_channel"/>
</dbReference>
<feature type="compositionally biased region" description="Low complexity" evidence="10">
    <location>
        <begin position="3570"/>
        <end position="3588"/>
    </location>
</feature>
<dbReference type="SUPFAM" id="SSF52058">
    <property type="entry name" value="L domain-like"/>
    <property type="match status" value="1"/>
</dbReference>
<dbReference type="InterPro" id="IPR001304">
    <property type="entry name" value="C-type_lectin-like"/>
</dbReference>
<dbReference type="GO" id="GO:0005886">
    <property type="term" value="C:plasma membrane"/>
    <property type="evidence" value="ECO:0007669"/>
    <property type="project" value="TreeGrafter"/>
</dbReference>
<feature type="compositionally biased region" description="Basic residues" evidence="10">
    <location>
        <begin position="3589"/>
        <end position="3606"/>
    </location>
</feature>
<feature type="domain" description="PKD" evidence="14">
    <location>
        <begin position="1050"/>
        <end position="1096"/>
    </location>
</feature>
<dbReference type="SUPFAM" id="SSF56436">
    <property type="entry name" value="C-type lectin-like"/>
    <property type="match status" value="1"/>
</dbReference>
<dbReference type="InterPro" id="IPR000483">
    <property type="entry name" value="Cys-rich_flank_reg_C"/>
</dbReference>
<evidence type="ECO:0000256" key="12">
    <source>
        <dbReference type="SAM" id="SignalP"/>
    </source>
</evidence>
<feature type="chain" id="PRO_5017350525" evidence="12">
    <location>
        <begin position="35"/>
        <end position="3606"/>
    </location>
</feature>
<dbReference type="Gene3D" id="3.80.10.10">
    <property type="entry name" value="Ribonuclease Inhibitor"/>
    <property type="match status" value="1"/>
</dbReference>
<feature type="compositionally biased region" description="Low complexity" evidence="10">
    <location>
        <begin position="3421"/>
        <end position="3437"/>
    </location>
</feature>
<keyword evidence="6" id="KW-0677">Repeat</keyword>
<dbReference type="PRINTS" id="PR00500">
    <property type="entry name" value="POLYCYSTIN1"/>
</dbReference>
<evidence type="ECO:0000256" key="4">
    <source>
        <dbReference type="ARBA" id="ARBA00022692"/>
    </source>
</evidence>
<evidence type="ECO:0000256" key="2">
    <source>
        <dbReference type="ARBA" id="ARBA00007200"/>
    </source>
</evidence>
<name>A0A3B4ATD7_9GOBI</name>
<feature type="domain" description="PKD" evidence="14">
    <location>
        <begin position="1124"/>
        <end position="1196"/>
    </location>
</feature>
<reference evidence="18" key="2">
    <citation type="submission" date="2025-09" db="UniProtKB">
        <authorList>
            <consortium name="Ensembl"/>
        </authorList>
    </citation>
    <scope>IDENTIFICATION</scope>
</reference>
<dbReference type="SMART" id="SM00082">
    <property type="entry name" value="LRRCT"/>
    <property type="match status" value="1"/>
</dbReference>
<dbReference type="PROSITE" id="PS51111">
    <property type="entry name" value="REJ"/>
    <property type="match status" value="1"/>
</dbReference>
<dbReference type="InterPro" id="IPR036392">
    <property type="entry name" value="PLAT/LH2_dom_sf"/>
</dbReference>
<dbReference type="PROSITE" id="PS50093">
    <property type="entry name" value="PKD"/>
    <property type="match status" value="5"/>
</dbReference>
<dbReference type="SMART" id="SM00089">
    <property type="entry name" value="PKD"/>
    <property type="match status" value="11"/>
</dbReference>
<feature type="region of interest" description="Disordered" evidence="10">
    <location>
        <begin position="3421"/>
        <end position="3469"/>
    </location>
</feature>
<feature type="domain" description="WSC" evidence="17">
    <location>
        <begin position="160"/>
        <end position="258"/>
    </location>
</feature>
<dbReference type="InterPro" id="IPR016186">
    <property type="entry name" value="C-type_lectin-like/link_sf"/>
</dbReference>
<dbReference type="SUPFAM" id="SSF49299">
    <property type="entry name" value="PKD domain"/>
    <property type="match status" value="8"/>
</dbReference>
<dbReference type="Pfam" id="PF02010">
    <property type="entry name" value="REJ"/>
    <property type="match status" value="1"/>
</dbReference>
<evidence type="ECO:0000259" key="15">
    <source>
        <dbReference type="PROSITE" id="PS50095"/>
    </source>
</evidence>
<dbReference type="Pfam" id="PF01477">
    <property type="entry name" value="PLAT"/>
    <property type="match status" value="1"/>
</dbReference>
<dbReference type="InterPro" id="IPR022409">
    <property type="entry name" value="PKD/Chitinase_dom"/>
</dbReference>
<feature type="domain" description="PLAT" evidence="15">
    <location>
        <begin position="2552"/>
        <end position="2661"/>
    </location>
</feature>
<feature type="transmembrane region" description="Helical" evidence="11">
    <location>
        <begin position="3239"/>
        <end position="3257"/>
    </location>
</feature>
<dbReference type="Gene3D" id="3.10.100.10">
    <property type="entry name" value="Mannose-Binding Protein A, subunit A"/>
    <property type="match status" value="1"/>
</dbReference>
<protein>
    <submittedName>
        <fullName evidence="18">Uncharacterized protein</fullName>
    </submittedName>
</protein>
<dbReference type="SMART" id="SM00321">
    <property type="entry name" value="WSC"/>
    <property type="match status" value="1"/>
</dbReference>
<feature type="transmembrane region" description="Helical" evidence="11">
    <location>
        <begin position="2957"/>
        <end position="2978"/>
    </location>
</feature>
<dbReference type="Proteomes" id="UP000261520">
    <property type="component" value="Unplaced"/>
</dbReference>
<feature type="domain" description="REJ" evidence="16">
    <location>
        <begin position="1774"/>
        <end position="2319"/>
    </location>
</feature>
<dbReference type="Ensembl" id="ENSPMGT00000021725.1">
    <property type="protein sequence ID" value="ENSPMGP00000020393.1"/>
    <property type="gene ID" value="ENSPMGG00000016481.1"/>
</dbReference>
<dbReference type="InterPro" id="IPR013783">
    <property type="entry name" value="Ig-like_fold"/>
</dbReference>
<feature type="region of interest" description="Disordered" evidence="10">
    <location>
        <begin position="2801"/>
        <end position="2821"/>
    </location>
</feature>
<evidence type="ECO:0000256" key="1">
    <source>
        <dbReference type="ARBA" id="ARBA00004141"/>
    </source>
</evidence>
<dbReference type="PROSITE" id="PS50095">
    <property type="entry name" value="PLAT"/>
    <property type="match status" value="1"/>
</dbReference>
<dbReference type="SMART" id="SM00308">
    <property type="entry name" value="LH2"/>
    <property type="match status" value="1"/>
</dbReference>
<evidence type="ECO:0000313" key="18">
    <source>
        <dbReference type="Ensembl" id="ENSPMGP00000020393.1"/>
    </source>
</evidence>
<evidence type="ECO:0000313" key="19">
    <source>
        <dbReference type="Proteomes" id="UP000261520"/>
    </source>
</evidence>
<dbReference type="InterPro" id="IPR000434">
    <property type="entry name" value="PC1"/>
</dbReference>
<dbReference type="InterPro" id="IPR035986">
    <property type="entry name" value="PKD_dom_sf"/>
</dbReference>
<feature type="domain" description="C-type lectin" evidence="13">
    <location>
        <begin position="313"/>
        <end position="425"/>
    </location>
</feature>
<dbReference type="FunFam" id="2.60.40.10:FF:002088">
    <property type="entry name" value="Polycystic kidney disease 1a"/>
    <property type="match status" value="1"/>
</dbReference>
<dbReference type="CDD" id="cd00146">
    <property type="entry name" value="PKD"/>
    <property type="match status" value="8"/>
</dbReference>
<dbReference type="SUPFAM" id="SSF49723">
    <property type="entry name" value="Lipase/lipooxygenase domain (PLAT/LH2 domain)"/>
    <property type="match status" value="1"/>
</dbReference>
<feature type="transmembrane region" description="Helical" evidence="11">
    <location>
        <begin position="3278"/>
        <end position="3297"/>
    </location>
</feature>
<evidence type="ECO:0000256" key="6">
    <source>
        <dbReference type="ARBA" id="ARBA00022737"/>
    </source>
</evidence>
<organism evidence="18 19">
    <name type="scientific">Periophthalmus magnuspinnatus</name>
    <dbReference type="NCBI Taxonomy" id="409849"/>
    <lineage>
        <taxon>Eukaryota</taxon>
        <taxon>Metazoa</taxon>
        <taxon>Chordata</taxon>
        <taxon>Craniata</taxon>
        <taxon>Vertebrata</taxon>
        <taxon>Euteleostomi</taxon>
        <taxon>Actinopterygii</taxon>
        <taxon>Neopterygii</taxon>
        <taxon>Teleostei</taxon>
        <taxon>Neoteleostei</taxon>
        <taxon>Acanthomorphata</taxon>
        <taxon>Gobiaria</taxon>
        <taxon>Gobiiformes</taxon>
        <taxon>Gobioidei</taxon>
        <taxon>Gobiidae</taxon>
        <taxon>Oxudercinae</taxon>
        <taxon>Periophthalmus</taxon>
    </lineage>
</organism>
<feature type="domain" description="PKD" evidence="14">
    <location>
        <begin position="1194"/>
        <end position="1282"/>
    </location>
</feature>
<evidence type="ECO:0000256" key="11">
    <source>
        <dbReference type="SAM" id="Phobius"/>
    </source>
</evidence>
<evidence type="ECO:0000256" key="10">
    <source>
        <dbReference type="SAM" id="MobiDB-lite"/>
    </source>
</evidence>
<evidence type="ECO:0000259" key="17">
    <source>
        <dbReference type="PROSITE" id="PS51212"/>
    </source>
</evidence>
<sequence>MPCGNGLTLSKRKHGVCVPGLGVLVALCCLEVWGSEPRGCSPCPLNCSCVLLPGPLQSCAVNCSNIGLEKAPAATDLPLATNVRDLSNNQITTVKERICDNLCNLTQDLSSNPLECDCKLFRLVSWLQKKGVQVRRPGSMLCNRPSELQYHPLLNISQLTMNYVACLEDNSSGAGGRSELVIFSSSTPGNFSREQCTGVCLMSSHRYGGLGARRECLCSTNSEPNFISESHCSAACTNPRVMEQQVSAQSEVTVMLPPKLQLLCPSLAVANKSLEISLLSWGALGLNIDWKITRDSVEIAKSPHCPGGVVHNETSHCFQILPEKMNWTDARQQCLDRGGDLAMVRTDALRGLLALNVTERGVWLGLSDVQSPGKLLWVNGSEAQEGEEGPPPRSALTRGNICIFLDQRGQTSSHSCNIKRARVPDAGVYIVGLAVFPTHSPLVLLFPTLTFIHAGRVSSLEVVTQELHTQVQVRFQTYRPHCHYPDHHLLLPGTETKDPPSCPPLQQWCPFQQQCLSLSVPCSPSSCSNCSQAHRLPHKARRPRYMLQNEVVFTLPAGPSAHIQDLLVSPGDVFALQHDAGPGSLLRCQPASHSLWHQSVLAINQSEWFWLNNSRSYEEHEAGRIPDPELDIEALLVDGEGRWEAEVVCPVRVLYAGHSETQLQCLLRVVPPLGLTIIHPTLQNGSIYLQPNDTHILLRVQSRYSTTVTWSGTNHTVTFVPTCPSEFVSHPGLCQASSNTGSQADPSEPSQYAVLDLGPGLEGQERPMHLELEAHNNVTEASLSVAVHLEEALQGLMVQPHPTHRVLMESVVSYTASVAQGSNPTFKWTVDDKPYFTYYNTVLNVIYQHAAVYKLTVTAMNHVSTITQHFNVTVDRLVPMANLSVQGVPDVVPQGSIQTFTTSVLLDMSMTATFIYPALVSVSNRYENISQTINMSVYSILNHVDIQTEPQLLLVGQVAQFEAHPLPSPYGIHYNWHLGDGSAPLQGRRVNHTYTHSGVFNICVLVNNTISSHTAYAVMFVFEKIENLTANTSSPSELHSPTIVWAHIISGNNVTWTFSMGDGSVHTISEPYISHQYKSDGNYTVNVTASNAVSSAWIILPVHVFIFQIVHIEPAGCVHENTPINFLAFVTGNSSAHLYKWKFGDDNTIDVRHGNPQTSHTYATSGNYNLTLSISSGVSKATKDVLVCVEPALQNISFTHEKSHYAVEEEIWFQVRAEPNFNYSYEWDFGQGDNPVLAVGSGNVATKYTDPGHYIVTVTVFNNISSLNTSVKIEVQMPIGPIAILHNSTNHNNLTLREPYAFHTSSLATNVSYTWHFGDGIVHNGPSIVHTYNISGNYNVTLTAVNTVSSNQTILSVVVLAPIRNLTLNSSLINVPLNASVNFEAHMDEGDGVRYSWILCDHCSSIVGTNTMFYTFRSVGTFTIIVIAENDINTTQASILLFVQRELEGLYILPEDELSCIGPTERCYYATNRLLHLQAGLKEGTNMTFTWNLIREFEPHLSVYNITGKTVEVNFSSPGHCNISLRADNLLGHLTVDRTINFLEPVGMVSLKISQNPVALNSPIHISVLANKGSNLKYRWWINKDVLQWNMSFKTHSFDTAGLKSVEIEVFNEVSSYVLSETVRVQENITGLRFTINSTELTYISTGVINWLQGEVATGTNVTWTWTVDGQTETGNGISHTFLKPKHTVISLKASNDISEDVVSRDVVVQDMISGLVLKGQKCVPVGKEVEFTVMLATGTDPDIVLSINGENILVMQPNQTHRHTFTKVDEYMVTVTAKNKGPEHCSTLNFGLGSSGPVLGISGVELEAGVEYTFKLTISKDGMAPESTTQTVLVQSGHIPMVYLECVSCKAQSFNEVSQNSKIYLKGTCTNCEGLHRGRWTAKKSQNESLVLDSSTTTTGSDGMHLVLRQGALPEGDSYIFTLHVTDSRLDGEGAASITLQRNMPPAGGECHLKAGGEAGVTYSIEDGEIWRIQTLVDRVQFNCSFSDVGVSETPLLYSLLVTRCREEYCEDFCVYRGSSPEHAAFLPPGFSSTRHRVAVSITVEDHQGATNTALNSLEVELPDHPLQYSSLPHWLSDLTDTKLKKLLEQGDSQRVRELSLALITVLNEYEQTRQRGSQAEHLYRVRVRSNITRALTSLDLTTVNDIQQTSAALAQCTAVNREFICEECQNSTLKKLESMLKILQTDTKQGTVTPTEIADNILNIMDLIHQPHPLRVAAKAYNLSSVLMLILMHARVLNEEPLRLRGAEIAATGKLADPQSLLCYQVESNPFPFNYVPNYTVSTEVASMEFRTENGTQIPISGLDDSLAITVAVNNGSIVNEGGSFGWSAPGLPTAGSVNISHCDSVIVKVNARNTNRQAGLFVQLNFYIIAYLHSHDRPNEFNCTDKKHIALNMTRGQDLDHKKFTFFLSPSYDTTLEYFINVSTSCSSSARPVGVHLEVGVFASLCQYFNESDKQWRTDGMVPLAETNATRAVCRTRHLTAFAAGLFVPPNAISFKIPERYGAPSLVVLLMCVLGLLSYVVAAAILHKLDQIDLRRAGVVPLCGQEGLFKYEVQVKTGWSQGATTAHVGISLYGRESRSGHRHLDSRGAFTRNALDIFHIATDTSLGNVWKIRIWHDNKWLLQYVLVKDLQTGSSYYFLVDDWLSVDSEKTGRKVEIEVEASDATLRQLPRLLRTELERAVCESHLWVSLWERPPRSPFTRLQRATCCALLLQLILMANTLWYSIVLNGETVAAGIVGCLVVYPIYLLVFTLFRMSRSKCVTVEQVPPQVDQESVEIDDFLDNSMAGSSFLFFSGETNSEETNVDLPTPSTKEEDMEDRDWPELMSEVSAVGGAGHGAGLPRLKRGQGSRHLGVDIAFNPDNEDGQPNKYFTSSEDLIKHILADGQNFFPEADESEMADSSIFGDKTEVILLQKLNEPLPLETVRRDPPKTAFTSNTVTDVCRPRRFPPWCGRAALWGSWAGITLANVVSIWAGHGFSQKVAMMWLISCFSSVLCSCLLLEPIKVICEAAYYAVCVRRLRPEDQDVLVEFPRVERVVQRVHRVRPPQGFALSQARQQARKVHMLHTMLKREDVVMWLNGSLLPRLLDDSRLLQDTGSVLLAVVVEFPLYNINTNLLAVFSFVFNFPVSERAQSSLNLLVTSVWPITGLDLPLLLTQMILFVLIMYFLIRGILGYLKQGYTYLLSSWRLLGVCKLVLALSVCGLHISRCIMAKQQWTFYLRHQRITFTDFYPVAKQSQLYTVMSALLLFILVLKASHQLRFLREWAVFGRTLRRSGWELLSLTLALLLLVLAYAHTGHLLFHSVFDGYSTVSTACMSLLGTGGRGVLFWKPVSAMNAPSSSVSTLMFHTSFAVLRLLVVWFVIAVLLRNYRRARAELYRPAVDLQDYEMVELFLRRLKMWMGLSRAKEFRHKVHFEGMDLPPSRSSSTSDCRSLCLPPLDRPDSPSTPDSVDGGSEASWRPASSSPCSLTEAPGATLGLGFGLGLGLSPGVLVGGASWKEKAETEAALGRVLPTLDALLQQLDRVTMATEDLYYVECKLEKAQKKRRVITPAPTTPGTSTCASTPTQSGLSSSSLFNHPAHTTTIPTHKRKRKPPPLKNKVHPN</sequence>
<evidence type="ECO:0000256" key="8">
    <source>
        <dbReference type="ARBA" id="ARBA00023136"/>
    </source>
</evidence>
<evidence type="ECO:0000259" key="16">
    <source>
        <dbReference type="PROSITE" id="PS51111"/>
    </source>
</evidence>
<keyword evidence="4 11" id="KW-0812">Transmembrane</keyword>
<keyword evidence="3" id="KW-0433">Leucine-rich repeat</keyword>
<dbReference type="InterPro" id="IPR014010">
    <property type="entry name" value="REJ_dom"/>
</dbReference>
<evidence type="ECO:0000256" key="7">
    <source>
        <dbReference type="ARBA" id="ARBA00022989"/>
    </source>
</evidence>
<feature type="transmembrane region" description="Helical" evidence="11">
    <location>
        <begin position="3146"/>
        <end position="3171"/>
    </location>
</feature>
<comment type="subcellular location">
    <subcellularLocation>
        <location evidence="1">Membrane</location>
        <topology evidence="1">Multi-pass membrane protein</topology>
    </subcellularLocation>
</comment>
<dbReference type="GO" id="GO:0005261">
    <property type="term" value="F:monoatomic cation channel activity"/>
    <property type="evidence" value="ECO:0007669"/>
    <property type="project" value="TreeGrafter"/>
</dbReference>
<proteinExistence type="inferred from homology"/>
<dbReference type="InterPro" id="IPR000203">
    <property type="entry name" value="GPS"/>
</dbReference>